<dbReference type="GO" id="GO:0016020">
    <property type="term" value="C:membrane"/>
    <property type="evidence" value="ECO:0007669"/>
    <property type="project" value="UniProtKB-SubCell"/>
</dbReference>
<keyword evidence="2" id="KW-0723">Serine/threonine-protein kinase</keyword>
<evidence type="ECO:0000256" key="7">
    <source>
        <dbReference type="ARBA" id="ARBA00023180"/>
    </source>
</evidence>
<organism evidence="9 10">
    <name type="scientific">Citrus sinensis</name>
    <name type="common">Sweet orange</name>
    <name type="synonym">Citrus aurantium var. sinensis</name>
    <dbReference type="NCBI Taxonomy" id="2711"/>
    <lineage>
        <taxon>Eukaryota</taxon>
        <taxon>Viridiplantae</taxon>
        <taxon>Streptophyta</taxon>
        <taxon>Embryophyta</taxon>
        <taxon>Tracheophyta</taxon>
        <taxon>Spermatophyta</taxon>
        <taxon>Magnoliopsida</taxon>
        <taxon>eudicotyledons</taxon>
        <taxon>Gunneridae</taxon>
        <taxon>Pentapetalae</taxon>
        <taxon>rosids</taxon>
        <taxon>malvids</taxon>
        <taxon>Sapindales</taxon>
        <taxon>Rutaceae</taxon>
        <taxon>Aurantioideae</taxon>
        <taxon>Citrus</taxon>
    </lineage>
</organism>
<dbReference type="Gene3D" id="1.10.510.10">
    <property type="entry name" value="Transferase(Phosphotransferase) domain 1"/>
    <property type="match status" value="1"/>
</dbReference>
<evidence type="ECO:0000256" key="4">
    <source>
        <dbReference type="ARBA" id="ARBA00022729"/>
    </source>
</evidence>
<evidence type="ECO:0000256" key="5">
    <source>
        <dbReference type="ARBA" id="ARBA00022989"/>
    </source>
</evidence>
<keyword evidence="10" id="KW-1185">Reference proteome</keyword>
<proteinExistence type="predicted"/>
<gene>
    <name evidence="9" type="ORF">CISIN_1g041447mg</name>
</gene>
<dbReference type="GO" id="GO:0005524">
    <property type="term" value="F:ATP binding"/>
    <property type="evidence" value="ECO:0007669"/>
    <property type="project" value="InterPro"/>
</dbReference>
<dbReference type="PROSITE" id="PS50011">
    <property type="entry name" value="PROTEIN_KINASE_DOM"/>
    <property type="match status" value="1"/>
</dbReference>
<evidence type="ECO:0000313" key="10">
    <source>
        <dbReference type="Proteomes" id="UP000027120"/>
    </source>
</evidence>
<reference evidence="9 10" key="1">
    <citation type="submission" date="2014-04" db="EMBL/GenBank/DDBJ databases">
        <authorList>
            <consortium name="International Citrus Genome Consortium"/>
            <person name="Gmitter F."/>
            <person name="Chen C."/>
            <person name="Farmerie W."/>
            <person name="Harkins T."/>
            <person name="Desany B."/>
            <person name="Mohiuddin M."/>
            <person name="Kodira C."/>
            <person name="Borodovsky M."/>
            <person name="Lomsadze A."/>
            <person name="Burns P."/>
            <person name="Jenkins J."/>
            <person name="Prochnik S."/>
            <person name="Shu S."/>
            <person name="Chapman J."/>
            <person name="Pitluck S."/>
            <person name="Schmutz J."/>
            <person name="Rokhsar D."/>
        </authorList>
    </citation>
    <scope>NUCLEOTIDE SEQUENCE</scope>
</reference>
<evidence type="ECO:0000256" key="1">
    <source>
        <dbReference type="ARBA" id="ARBA00004479"/>
    </source>
</evidence>
<dbReference type="SMR" id="A0A067DML4"/>
<keyword evidence="5" id="KW-1133">Transmembrane helix</keyword>
<dbReference type="Proteomes" id="UP000027120">
    <property type="component" value="Unassembled WGS sequence"/>
</dbReference>
<dbReference type="PANTHER" id="PTHR27009">
    <property type="entry name" value="RUST RESISTANCE KINASE LR10-RELATED"/>
    <property type="match status" value="1"/>
</dbReference>
<protein>
    <recommendedName>
        <fullName evidence="8">Protein kinase domain-containing protein</fullName>
    </recommendedName>
</protein>
<dbReference type="InterPro" id="IPR001245">
    <property type="entry name" value="Ser-Thr/Tyr_kinase_cat_dom"/>
</dbReference>
<accession>A0A067DML4</accession>
<comment type="subcellular location">
    <subcellularLocation>
        <location evidence="1">Membrane</location>
        <topology evidence="1">Single-pass type I membrane protein</topology>
    </subcellularLocation>
</comment>
<dbReference type="EMBL" id="KK786051">
    <property type="protein sequence ID" value="KDO40237.1"/>
    <property type="molecule type" value="Genomic_DNA"/>
</dbReference>
<dbReference type="InterPro" id="IPR000719">
    <property type="entry name" value="Prot_kinase_dom"/>
</dbReference>
<keyword evidence="7" id="KW-0325">Glycoprotein</keyword>
<evidence type="ECO:0000259" key="8">
    <source>
        <dbReference type="PROSITE" id="PS50011"/>
    </source>
</evidence>
<dbReference type="InterPro" id="IPR045874">
    <property type="entry name" value="LRK10/LRL21-25-like"/>
</dbReference>
<evidence type="ECO:0000256" key="3">
    <source>
        <dbReference type="ARBA" id="ARBA00022692"/>
    </source>
</evidence>
<dbReference type="AlphaFoldDB" id="A0A067DML4"/>
<evidence type="ECO:0000313" key="9">
    <source>
        <dbReference type="EMBL" id="KDO40237.1"/>
    </source>
</evidence>
<keyword evidence="6" id="KW-0472">Membrane</keyword>
<keyword evidence="2" id="KW-0808">Transferase</keyword>
<evidence type="ECO:0000256" key="2">
    <source>
        <dbReference type="ARBA" id="ARBA00022527"/>
    </source>
</evidence>
<keyword evidence="4" id="KW-0732">Signal</keyword>
<sequence length="148" mass="16516">SWVFISKVLVVLNRSVDNPSYEDLRKLLDSGLDLTWSSGKDGFGSVYKGQLHTGGLIAVKMLENSNFSAVEFINEVSTIGRIHHVNVVQLLGFYSEGSKRALVYEYMPNGSLDRHIFPNEGRGKSFSWEKLHEVALGTARGIEYLHNG</sequence>
<evidence type="ECO:0000256" key="6">
    <source>
        <dbReference type="ARBA" id="ARBA00023136"/>
    </source>
</evidence>
<feature type="non-terminal residue" evidence="9">
    <location>
        <position position="1"/>
    </location>
</feature>
<keyword evidence="3" id="KW-0812">Transmembrane</keyword>
<name>A0A067DML4_CITSI</name>
<feature type="domain" description="Protein kinase" evidence="8">
    <location>
        <begin position="32"/>
        <end position="148"/>
    </location>
</feature>
<keyword evidence="2" id="KW-0418">Kinase</keyword>
<dbReference type="InterPro" id="IPR011009">
    <property type="entry name" value="Kinase-like_dom_sf"/>
</dbReference>
<dbReference type="Pfam" id="PF07714">
    <property type="entry name" value="PK_Tyr_Ser-Thr"/>
    <property type="match status" value="1"/>
</dbReference>
<dbReference type="GO" id="GO:0004674">
    <property type="term" value="F:protein serine/threonine kinase activity"/>
    <property type="evidence" value="ECO:0007669"/>
    <property type="project" value="UniProtKB-KW"/>
</dbReference>
<dbReference type="SUPFAM" id="SSF56112">
    <property type="entry name" value="Protein kinase-like (PK-like)"/>
    <property type="match status" value="1"/>
</dbReference>